<dbReference type="InterPro" id="IPR036047">
    <property type="entry name" value="F-box-like_dom_sf"/>
</dbReference>
<evidence type="ECO:0000313" key="2">
    <source>
        <dbReference type="EMBL" id="KAK9759905.1"/>
    </source>
</evidence>
<dbReference type="InterPro" id="IPR001810">
    <property type="entry name" value="F-box_dom"/>
</dbReference>
<dbReference type="Proteomes" id="UP001479436">
    <property type="component" value="Unassembled WGS sequence"/>
</dbReference>
<proteinExistence type="predicted"/>
<reference evidence="2 3" key="1">
    <citation type="submission" date="2023-04" db="EMBL/GenBank/DDBJ databases">
        <title>Genome of Basidiobolus ranarum AG-B5.</title>
        <authorList>
            <person name="Stajich J.E."/>
            <person name="Carter-House D."/>
            <person name="Gryganskyi A."/>
        </authorList>
    </citation>
    <scope>NUCLEOTIDE SEQUENCE [LARGE SCALE GENOMIC DNA]</scope>
    <source>
        <strain evidence="2 3">AG-B5</strain>
    </source>
</reference>
<dbReference type="Pfam" id="PF00646">
    <property type="entry name" value="F-box"/>
    <property type="match status" value="1"/>
</dbReference>
<dbReference type="PROSITE" id="PS50181">
    <property type="entry name" value="FBOX"/>
    <property type="match status" value="1"/>
</dbReference>
<feature type="domain" description="F-box" evidence="1">
    <location>
        <begin position="71"/>
        <end position="102"/>
    </location>
</feature>
<sequence length="125" mass="14147">MINQYPFECIKFARSEAIGGLTYFMDEPILEAAEDRFKYSSDYDWLIRSPLVNPVDLPTYQRAPLSSAAIESPLFSLPVNILNMIFVNLEIHELASLQEVSRALLQAVRLSGITITKCNVTKIHN</sequence>
<dbReference type="SMART" id="SM00256">
    <property type="entry name" value="FBOX"/>
    <property type="match status" value="1"/>
</dbReference>
<name>A0ABR2WEH1_9FUNG</name>
<organism evidence="2 3">
    <name type="scientific">Basidiobolus ranarum</name>
    <dbReference type="NCBI Taxonomy" id="34480"/>
    <lineage>
        <taxon>Eukaryota</taxon>
        <taxon>Fungi</taxon>
        <taxon>Fungi incertae sedis</taxon>
        <taxon>Zoopagomycota</taxon>
        <taxon>Entomophthoromycotina</taxon>
        <taxon>Basidiobolomycetes</taxon>
        <taxon>Basidiobolales</taxon>
        <taxon>Basidiobolaceae</taxon>
        <taxon>Basidiobolus</taxon>
    </lineage>
</organism>
<accession>A0ABR2WEH1</accession>
<dbReference type="EMBL" id="JASJQH010002846">
    <property type="protein sequence ID" value="KAK9759905.1"/>
    <property type="molecule type" value="Genomic_DNA"/>
</dbReference>
<gene>
    <name evidence="2" type="ORF">K7432_016603</name>
</gene>
<keyword evidence="3" id="KW-1185">Reference proteome</keyword>
<evidence type="ECO:0000259" key="1">
    <source>
        <dbReference type="PROSITE" id="PS50181"/>
    </source>
</evidence>
<dbReference type="SUPFAM" id="SSF81383">
    <property type="entry name" value="F-box domain"/>
    <property type="match status" value="1"/>
</dbReference>
<comment type="caution">
    <text evidence="2">The sequence shown here is derived from an EMBL/GenBank/DDBJ whole genome shotgun (WGS) entry which is preliminary data.</text>
</comment>
<evidence type="ECO:0000313" key="3">
    <source>
        <dbReference type="Proteomes" id="UP001479436"/>
    </source>
</evidence>
<protein>
    <recommendedName>
        <fullName evidence="1">F-box domain-containing protein</fullName>
    </recommendedName>
</protein>